<keyword evidence="3" id="KW-1003">Cell membrane</keyword>
<dbReference type="PROSITE" id="PS50253">
    <property type="entry name" value="COX3"/>
    <property type="match status" value="1"/>
</dbReference>
<dbReference type="FunFam" id="1.20.120.80:FF:000001">
    <property type="entry name" value="Cytochrome (Ubi)quinol oxidase subunit III"/>
    <property type="match status" value="1"/>
</dbReference>
<dbReference type="InterPro" id="IPR035973">
    <property type="entry name" value="Cyt_c_oxidase_su3-like_sf"/>
</dbReference>
<evidence type="ECO:0000313" key="12">
    <source>
        <dbReference type="Proteomes" id="UP000005439"/>
    </source>
</evidence>
<evidence type="ECO:0000256" key="3">
    <source>
        <dbReference type="ARBA" id="ARBA00022475"/>
    </source>
</evidence>
<feature type="domain" description="Heme-copper oxidase subunit III family profile" evidence="10">
    <location>
        <begin position="29"/>
        <end position="204"/>
    </location>
</feature>
<reference evidence="11 12" key="2">
    <citation type="journal article" date="2012" name="Stand. Genomic Sci.">
        <title>Complete genome sequence of the moderately thermophilic mineral-sulfide-oxidizing firmicute Sulfobacillus acidophilus type strain (NAL(T)).</title>
        <authorList>
            <person name="Anderson I."/>
            <person name="Chertkov O."/>
            <person name="Chen A."/>
            <person name="Saunders E."/>
            <person name="Lapidus A."/>
            <person name="Nolan M."/>
            <person name="Lucas S."/>
            <person name="Hammon N."/>
            <person name="Deshpande S."/>
            <person name="Cheng J.F."/>
            <person name="Han C."/>
            <person name="Tapia R."/>
            <person name="Goodwin L.A."/>
            <person name="Pitluck S."/>
            <person name="Liolios K."/>
            <person name="Pagani I."/>
            <person name="Ivanova N."/>
            <person name="Mikhailova N."/>
            <person name="Pati A."/>
            <person name="Palaniappan K."/>
            <person name="Land M."/>
            <person name="Pan C."/>
            <person name="Rohde M."/>
            <person name="Pukall R."/>
            <person name="Goker M."/>
            <person name="Detter J.C."/>
            <person name="Woyke T."/>
            <person name="Bristow J."/>
            <person name="Eisen J.A."/>
            <person name="Markowitz V."/>
            <person name="Hugenholtz P."/>
            <person name="Kyrpides N.C."/>
            <person name="Klenk H.P."/>
            <person name="Mavromatis K."/>
        </authorList>
    </citation>
    <scope>NUCLEOTIDE SEQUENCE [LARGE SCALE GENOMIC DNA]</scope>
    <source>
        <strain evidence="12">ATCC 700253 / DSM 10332 / NAL</strain>
    </source>
</reference>
<evidence type="ECO:0000256" key="8">
    <source>
        <dbReference type="RuleBase" id="RU003376"/>
    </source>
</evidence>
<evidence type="ECO:0000256" key="7">
    <source>
        <dbReference type="ARBA" id="ARBA00023136"/>
    </source>
</evidence>
<dbReference type="Gene3D" id="1.20.120.80">
    <property type="entry name" value="Cytochrome c oxidase, subunit III, four-helix bundle"/>
    <property type="match status" value="1"/>
</dbReference>
<dbReference type="InterPro" id="IPR000298">
    <property type="entry name" value="Cyt_c_oxidase-like_su3"/>
</dbReference>
<dbReference type="EC" id="1.10.3.-" evidence="11"/>
<dbReference type="GO" id="GO:0005886">
    <property type="term" value="C:plasma membrane"/>
    <property type="evidence" value="ECO:0007669"/>
    <property type="project" value="UniProtKB-SubCell"/>
</dbReference>
<keyword evidence="4 8" id="KW-0812">Transmembrane</keyword>
<protein>
    <submittedName>
        <fullName evidence="11">Cytochrome aa3 quinol oxidase subunit 3</fullName>
        <ecNumber evidence="11">1.10.3.-</ecNumber>
    </submittedName>
</protein>
<feature type="transmembrane region" description="Helical" evidence="9">
    <location>
        <begin position="30"/>
        <end position="50"/>
    </location>
</feature>
<dbReference type="PANTHER" id="PTHR11403:SF2">
    <property type="entry name" value="CYTOCHROME BO(3) UBIQUINOL OXIDASE SUBUNIT 3"/>
    <property type="match status" value="1"/>
</dbReference>
<evidence type="ECO:0000313" key="11">
    <source>
        <dbReference type="EMBL" id="AEW03901.1"/>
    </source>
</evidence>
<evidence type="ECO:0000256" key="1">
    <source>
        <dbReference type="ARBA" id="ARBA00004651"/>
    </source>
</evidence>
<dbReference type="EMBL" id="CP003179">
    <property type="protein sequence ID" value="AEW03901.1"/>
    <property type="molecule type" value="Genomic_DNA"/>
</dbReference>
<dbReference type="GO" id="GO:0016491">
    <property type="term" value="F:oxidoreductase activity"/>
    <property type="evidence" value="ECO:0007669"/>
    <property type="project" value="UniProtKB-KW"/>
</dbReference>
<comment type="similarity">
    <text evidence="2 8">Belongs to the cytochrome c oxidase subunit 3 family.</text>
</comment>
<dbReference type="CDD" id="cd02863">
    <property type="entry name" value="Ubiquinol_oxidase_III"/>
    <property type="match status" value="1"/>
</dbReference>
<gene>
    <name evidence="11" type="ordered locus">Sulac_0332</name>
</gene>
<dbReference type="Proteomes" id="UP000005439">
    <property type="component" value="Chromosome"/>
</dbReference>
<dbReference type="STRING" id="679936.Sulac_0332"/>
<keyword evidence="12" id="KW-1185">Reference proteome</keyword>
<dbReference type="SUPFAM" id="SSF81452">
    <property type="entry name" value="Cytochrome c oxidase subunit III-like"/>
    <property type="match status" value="1"/>
</dbReference>
<proteinExistence type="inferred from homology"/>
<organism evidence="11 12">
    <name type="scientific">Sulfobacillus acidophilus (strain ATCC 700253 / DSM 10332 / NAL)</name>
    <dbReference type="NCBI Taxonomy" id="679936"/>
    <lineage>
        <taxon>Bacteria</taxon>
        <taxon>Bacillati</taxon>
        <taxon>Bacillota</taxon>
        <taxon>Clostridia</taxon>
        <taxon>Eubacteriales</taxon>
        <taxon>Clostridiales Family XVII. Incertae Sedis</taxon>
        <taxon>Sulfobacillus</taxon>
    </lineage>
</organism>
<dbReference type="PANTHER" id="PTHR11403">
    <property type="entry name" value="CYTOCHROME C OXIDASE SUBUNIT III"/>
    <property type="match status" value="1"/>
</dbReference>
<keyword evidence="6 11" id="KW-0560">Oxidoreductase</keyword>
<sequence>MSQAVQSVHDSQRMPIEFADYHESLKITGFWFFLTTDMLLFASLFATFAVMRFDFAHGPTPAQVFHYGPVILETILLLTSSFTIGLSIFEMRRNRLKSSVAWLVLTILLGAGFVSTEIHEFVSNIVKGAGWHASGFLSAFYALVGTHGAHVTFGIFWAVTLIVQLLRRGFTPRTSRKLYTFALYWHFLDIVWVFIFTVVYLSSFASIPLYSGLH</sequence>
<evidence type="ECO:0000256" key="9">
    <source>
        <dbReference type="SAM" id="Phobius"/>
    </source>
</evidence>
<keyword evidence="7 9" id="KW-0472">Membrane</keyword>
<dbReference type="InterPro" id="IPR013833">
    <property type="entry name" value="Cyt_c_oxidase_su3_a-hlx"/>
</dbReference>
<feature type="transmembrane region" description="Helical" evidence="9">
    <location>
        <begin position="101"/>
        <end position="119"/>
    </location>
</feature>
<dbReference type="InterPro" id="IPR033946">
    <property type="entry name" value="Ubiquinol_oxase_su3_dom"/>
</dbReference>
<dbReference type="Pfam" id="PF00510">
    <property type="entry name" value="COX3"/>
    <property type="match status" value="1"/>
</dbReference>
<evidence type="ECO:0000256" key="2">
    <source>
        <dbReference type="ARBA" id="ARBA00010581"/>
    </source>
</evidence>
<name>G8TXK2_SULAD</name>
<dbReference type="InterPro" id="IPR024791">
    <property type="entry name" value="Cyt_c/ubiquinol_Oxase_su3"/>
</dbReference>
<evidence type="ECO:0000256" key="4">
    <source>
        <dbReference type="ARBA" id="ARBA00022692"/>
    </source>
</evidence>
<accession>G8TXK2</accession>
<evidence type="ECO:0000259" key="10">
    <source>
        <dbReference type="PROSITE" id="PS50253"/>
    </source>
</evidence>
<reference evidence="12" key="1">
    <citation type="submission" date="2011-12" db="EMBL/GenBank/DDBJ databases">
        <title>The complete genome of chromosome of Sulfobacillus acidophilus DSM 10332.</title>
        <authorList>
            <person name="Lucas S."/>
            <person name="Han J."/>
            <person name="Lapidus A."/>
            <person name="Bruce D."/>
            <person name="Goodwin L."/>
            <person name="Pitluck S."/>
            <person name="Peters L."/>
            <person name="Kyrpides N."/>
            <person name="Mavromatis K."/>
            <person name="Ivanova N."/>
            <person name="Mikhailova N."/>
            <person name="Chertkov O."/>
            <person name="Saunders E."/>
            <person name="Detter J.C."/>
            <person name="Tapia R."/>
            <person name="Han C."/>
            <person name="Land M."/>
            <person name="Hauser L."/>
            <person name="Markowitz V."/>
            <person name="Cheng J.-F."/>
            <person name="Hugenholtz P."/>
            <person name="Woyke T."/>
            <person name="Wu D."/>
            <person name="Pukall R."/>
            <person name="Gehrich-Schroeter G."/>
            <person name="Schneider S."/>
            <person name="Klenk H.-P."/>
            <person name="Eisen J.A."/>
        </authorList>
    </citation>
    <scope>NUCLEOTIDE SEQUENCE [LARGE SCALE GENOMIC DNA]</scope>
    <source>
        <strain evidence="12">ATCC 700253 / DSM 10332 / NAL</strain>
    </source>
</reference>
<evidence type="ECO:0000256" key="6">
    <source>
        <dbReference type="ARBA" id="ARBA00023002"/>
    </source>
</evidence>
<feature type="transmembrane region" description="Helical" evidence="9">
    <location>
        <begin position="70"/>
        <end position="89"/>
    </location>
</feature>
<comment type="subcellular location">
    <subcellularLocation>
        <location evidence="1 8">Cell membrane</location>
        <topology evidence="1 8">Multi-pass membrane protein</topology>
    </subcellularLocation>
</comment>
<dbReference type="AlphaFoldDB" id="G8TXK2"/>
<dbReference type="HOGENOM" id="CLU_044071_3_0_9"/>
<dbReference type="KEGG" id="sap:Sulac_0332"/>
<keyword evidence="5 9" id="KW-1133">Transmembrane helix</keyword>
<dbReference type="PATRIC" id="fig|679936.5.peg.335"/>
<feature type="transmembrane region" description="Helical" evidence="9">
    <location>
        <begin position="178"/>
        <end position="201"/>
    </location>
</feature>
<evidence type="ECO:0000256" key="5">
    <source>
        <dbReference type="ARBA" id="ARBA00022989"/>
    </source>
</evidence>
<dbReference type="GO" id="GO:0004129">
    <property type="term" value="F:cytochrome-c oxidase activity"/>
    <property type="evidence" value="ECO:0007669"/>
    <property type="project" value="InterPro"/>
</dbReference>
<feature type="transmembrane region" description="Helical" evidence="9">
    <location>
        <begin position="139"/>
        <end position="166"/>
    </location>
</feature>
<dbReference type="GO" id="GO:0019646">
    <property type="term" value="P:aerobic electron transport chain"/>
    <property type="evidence" value="ECO:0007669"/>
    <property type="project" value="InterPro"/>
</dbReference>